<evidence type="ECO:0000256" key="1">
    <source>
        <dbReference type="SAM" id="MobiDB-lite"/>
    </source>
</evidence>
<comment type="caution">
    <text evidence="2">The sequence shown here is derived from an EMBL/GenBank/DDBJ whole genome shotgun (WGS) entry which is preliminary data.</text>
</comment>
<feature type="region of interest" description="Disordered" evidence="1">
    <location>
        <begin position="319"/>
        <end position="350"/>
    </location>
</feature>
<evidence type="ECO:0000313" key="3">
    <source>
        <dbReference type="Proteomes" id="UP000585474"/>
    </source>
</evidence>
<feature type="region of interest" description="Disordered" evidence="1">
    <location>
        <begin position="1"/>
        <end position="29"/>
    </location>
</feature>
<feature type="compositionally biased region" description="Polar residues" evidence="1">
    <location>
        <begin position="1"/>
        <end position="11"/>
    </location>
</feature>
<evidence type="ECO:0000313" key="2">
    <source>
        <dbReference type="EMBL" id="GFZ17064.1"/>
    </source>
</evidence>
<sequence length="350" mass="37053">MATTSNSTSASRGDGRAASNSSREGSAKAMVADQISQAVQSTSNLLHLMHQSSPSQAPLSLSFTKYYLRWKSLIVIPVTDMRAFGANLTNTAHLMKLPGNLLAKTSTIKNTEQMLEQMPRVISALDAYMDNALQRLLSFIPLSCYLGNWLWSIVSAYMGIDSCSVPHLKTVTQLLANIESCQLKPLSKAPLSQESTALLGAVIAEAVLDVIEPGGGVGSEANAAVSQPLGCADFAVAVFLAGGPDNVAALHLHDLAAGVPQAQSRRCLTVVVGLFRFSLYMFDGFGSILLLHVLEKDLGYGFGFGFGFGFGEAEDAVEDGVDVDDEDGGGDSSEDPDSDPCFDFAVPAFD</sequence>
<keyword evidence="3" id="KW-1185">Reference proteome</keyword>
<dbReference type="Proteomes" id="UP000585474">
    <property type="component" value="Unassembled WGS sequence"/>
</dbReference>
<dbReference type="EMBL" id="BJWL01000026">
    <property type="protein sequence ID" value="GFZ17064.1"/>
    <property type="molecule type" value="Genomic_DNA"/>
</dbReference>
<name>A0A7J0H2P4_9ERIC</name>
<accession>A0A7J0H2P4</accession>
<protein>
    <submittedName>
        <fullName evidence="2">TCP family transcription factor 4</fullName>
    </submittedName>
</protein>
<dbReference type="AlphaFoldDB" id="A0A7J0H2P4"/>
<feature type="compositionally biased region" description="Acidic residues" evidence="1">
    <location>
        <begin position="319"/>
        <end position="340"/>
    </location>
</feature>
<dbReference type="OrthoDB" id="1923377at2759"/>
<gene>
    <name evidence="2" type="ORF">Acr_26g0003340</name>
</gene>
<proteinExistence type="predicted"/>
<reference evidence="2 3" key="1">
    <citation type="submission" date="2019-07" db="EMBL/GenBank/DDBJ databases">
        <title>De Novo Assembly of kiwifruit Actinidia rufa.</title>
        <authorList>
            <person name="Sugita-Konishi S."/>
            <person name="Sato K."/>
            <person name="Mori E."/>
            <person name="Abe Y."/>
            <person name="Kisaki G."/>
            <person name="Hamano K."/>
            <person name="Suezawa K."/>
            <person name="Otani M."/>
            <person name="Fukuda T."/>
            <person name="Manabe T."/>
            <person name="Gomi K."/>
            <person name="Tabuchi M."/>
            <person name="Akimitsu K."/>
            <person name="Kataoka I."/>
        </authorList>
    </citation>
    <scope>NUCLEOTIDE SEQUENCE [LARGE SCALE GENOMIC DNA]</scope>
    <source>
        <strain evidence="3">cv. Fuchu</strain>
    </source>
</reference>
<organism evidence="2 3">
    <name type="scientific">Actinidia rufa</name>
    <dbReference type="NCBI Taxonomy" id="165716"/>
    <lineage>
        <taxon>Eukaryota</taxon>
        <taxon>Viridiplantae</taxon>
        <taxon>Streptophyta</taxon>
        <taxon>Embryophyta</taxon>
        <taxon>Tracheophyta</taxon>
        <taxon>Spermatophyta</taxon>
        <taxon>Magnoliopsida</taxon>
        <taxon>eudicotyledons</taxon>
        <taxon>Gunneridae</taxon>
        <taxon>Pentapetalae</taxon>
        <taxon>asterids</taxon>
        <taxon>Ericales</taxon>
        <taxon>Actinidiaceae</taxon>
        <taxon>Actinidia</taxon>
    </lineage>
</organism>